<accession>L0FWN9</accession>
<reference evidence="3" key="1">
    <citation type="submission" date="2012-02" db="EMBL/GenBank/DDBJ databases">
        <title>The complete genome of Echinicola vietnamensis DSM 17526.</title>
        <authorList>
            <person name="Lucas S."/>
            <person name="Copeland A."/>
            <person name="Lapidus A."/>
            <person name="Glavina del Rio T."/>
            <person name="Dalin E."/>
            <person name="Tice H."/>
            <person name="Bruce D."/>
            <person name="Goodwin L."/>
            <person name="Pitluck S."/>
            <person name="Peters L."/>
            <person name="Ovchinnikova G."/>
            <person name="Teshima H."/>
            <person name="Kyrpides N."/>
            <person name="Mavromatis K."/>
            <person name="Ivanova N."/>
            <person name="Brettin T."/>
            <person name="Detter J.C."/>
            <person name="Han C."/>
            <person name="Larimer F."/>
            <person name="Land M."/>
            <person name="Hauser L."/>
            <person name="Markowitz V."/>
            <person name="Cheng J.-F."/>
            <person name="Hugenholtz P."/>
            <person name="Woyke T."/>
            <person name="Wu D."/>
            <person name="Brambilla E."/>
            <person name="Klenk H.-P."/>
            <person name="Eisen J.A."/>
        </authorList>
    </citation>
    <scope>NUCLEOTIDE SEQUENCE [LARGE SCALE GENOMIC DNA]</scope>
    <source>
        <strain evidence="3">DSM 17526 / LMG 23754 / KMM 6221</strain>
    </source>
</reference>
<gene>
    <name evidence="2" type="ordered locus">Echvi_0898</name>
</gene>
<dbReference type="EMBL" id="CP003346">
    <property type="protein sequence ID" value="AGA77171.1"/>
    <property type="molecule type" value="Genomic_DNA"/>
</dbReference>
<evidence type="ECO:0000313" key="2">
    <source>
        <dbReference type="EMBL" id="AGA77171.1"/>
    </source>
</evidence>
<sequence length="195" mass="22691">MPSQAPVLTPELLKVIKIFGLLSVSIVLVLSFFNEYRADNTGTDDPHSMTDSNYLYFKNVRRLHYEIDKNPATKLEIYRLDKRLKGENLIFVNLSIIVSRIRNKAYIYIEPADKLKSVTTVEISWQKNGSEQGMLSFQQGDRMSHHRFVCELYPLIDEKTEFKVKIAGKWLPILVSDKERQAFKTTTEDYLQLIK</sequence>
<dbReference type="Proteomes" id="UP000010796">
    <property type="component" value="Chromosome"/>
</dbReference>
<dbReference type="STRING" id="926556.Echvi_0898"/>
<organism evidence="2 3">
    <name type="scientific">Echinicola vietnamensis (strain DSM 17526 / LMG 23754 / KMM 6221)</name>
    <dbReference type="NCBI Taxonomy" id="926556"/>
    <lineage>
        <taxon>Bacteria</taxon>
        <taxon>Pseudomonadati</taxon>
        <taxon>Bacteroidota</taxon>
        <taxon>Cytophagia</taxon>
        <taxon>Cytophagales</taxon>
        <taxon>Cyclobacteriaceae</taxon>
        <taxon>Echinicola</taxon>
    </lineage>
</organism>
<keyword evidence="1" id="KW-0472">Membrane</keyword>
<keyword evidence="1" id="KW-1133">Transmembrane helix</keyword>
<dbReference type="HOGENOM" id="CLU_1406146_0_0_10"/>
<dbReference type="eggNOG" id="ENOG5033006">
    <property type="taxonomic scope" value="Bacteria"/>
</dbReference>
<evidence type="ECO:0000256" key="1">
    <source>
        <dbReference type="SAM" id="Phobius"/>
    </source>
</evidence>
<keyword evidence="3" id="KW-1185">Reference proteome</keyword>
<evidence type="ECO:0000313" key="3">
    <source>
        <dbReference type="Proteomes" id="UP000010796"/>
    </source>
</evidence>
<name>L0FWN9_ECHVK</name>
<keyword evidence="1" id="KW-0812">Transmembrane</keyword>
<proteinExistence type="predicted"/>
<dbReference type="KEGG" id="evi:Echvi_0898"/>
<protein>
    <submittedName>
        <fullName evidence="2">Uncharacterized protein</fullName>
    </submittedName>
</protein>
<feature type="transmembrane region" description="Helical" evidence="1">
    <location>
        <begin position="12"/>
        <end position="33"/>
    </location>
</feature>
<dbReference type="AlphaFoldDB" id="L0FWN9"/>